<organism evidence="2 3">
    <name type="scientific">Pelomonas caseinilytica</name>
    <dbReference type="NCBI Taxonomy" id="2906763"/>
    <lineage>
        <taxon>Bacteria</taxon>
        <taxon>Pseudomonadati</taxon>
        <taxon>Pseudomonadota</taxon>
        <taxon>Betaproteobacteria</taxon>
        <taxon>Burkholderiales</taxon>
        <taxon>Sphaerotilaceae</taxon>
        <taxon>Roseateles</taxon>
    </lineage>
</organism>
<evidence type="ECO:0000313" key="3">
    <source>
        <dbReference type="Proteomes" id="UP001201463"/>
    </source>
</evidence>
<dbReference type="PANTHER" id="PTHR21015">
    <property type="entry name" value="UDP-N-ACETYLGLUCOSAMINE--N-ACETYLMURAMYL-(PENTAPEPTIDE) PYROPHOSPHORYL-UNDECAPRENOL N-ACETYLGLUCOSAMINE TRANSFERASE 1"/>
    <property type="match status" value="1"/>
</dbReference>
<proteinExistence type="predicted"/>
<sequence>MARFAFIWELGGAYGHLGRMIPVARELRRRGHEAVFIIRELVEAERLLGPHGFSWFQAPLWIGRVMKLPDPLSHAELLMQFGFLDPPALLSICRAWRNLLGLLKVDALVFDYSPTAVLASRGLGLPQLNLANGFQVPPAARPLPPLRWWQKAPAARLLDSEQQVMHVANQVLYELGAPPVESVLDILSGSPDVFATLPELDHYPDRAGGDFVGPIFDLGRGEAVRWPAKGALKVFAYLKPDYGALEPLLAALRQLDASVLVHVPGVSRRTVESFSADNLAISRQPLDIEQVRRGCDLAVLHAGISTVAAMLLAGKPVLLFPQQLEQTMFARSVEALGAAVVIPEAAAGQFPRLLKRAVADASLADKARQFAAKYEGYEQAQAIRAVADRCEALLVPR</sequence>
<dbReference type="RefSeq" id="WP_233390748.1">
    <property type="nucleotide sequence ID" value="NZ_JAJTWT010000002.1"/>
</dbReference>
<dbReference type="SUPFAM" id="SSF53756">
    <property type="entry name" value="UDP-Glycosyltransferase/glycogen phosphorylase"/>
    <property type="match status" value="1"/>
</dbReference>
<dbReference type="Pfam" id="PF04101">
    <property type="entry name" value="Glyco_tran_28_C"/>
    <property type="match status" value="1"/>
</dbReference>
<protein>
    <recommendedName>
        <fullName evidence="1">Glycosyl transferase family 28 C-terminal domain-containing protein</fullName>
    </recommendedName>
</protein>
<accession>A0ABS8XDX1</accession>
<comment type="caution">
    <text evidence="2">The sequence shown here is derived from an EMBL/GenBank/DDBJ whole genome shotgun (WGS) entry which is preliminary data.</text>
</comment>
<dbReference type="EMBL" id="JAJTWT010000002">
    <property type="protein sequence ID" value="MCE4537031.1"/>
    <property type="molecule type" value="Genomic_DNA"/>
</dbReference>
<dbReference type="Proteomes" id="UP001201463">
    <property type="component" value="Unassembled WGS sequence"/>
</dbReference>
<evidence type="ECO:0000313" key="2">
    <source>
        <dbReference type="EMBL" id="MCE4537031.1"/>
    </source>
</evidence>
<dbReference type="InterPro" id="IPR007235">
    <property type="entry name" value="Glyco_trans_28_C"/>
</dbReference>
<keyword evidence="3" id="KW-1185">Reference proteome</keyword>
<reference evidence="2 3" key="1">
    <citation type="submission" date="2021-12" db="EMBL/GenBank/DDBJ databases">
        <title>Genome seq of p7.</title>
        <authorList>
            <person name="Seo T."/>
        </authorList>
    </citation>
    <scope>NUCLEOTIDE SEQUENCE [LARGE SCALE GENOMIC DNA]</scope>
    <source>
        <strain evidence="2 3">P7</strain>
    </source>
</reference>
<feature type="domain" description="Glycosyl transferase family 28 C-terminal" evidence="1">
    <location>
        <begin position="290"/>
        <end position="367"/>
    </location>
</feature>
<dbReference type="PANTHER" id="PTHR21015:SF22">
    <property type="entry name" value="GLYCOSYLTRANSFERASE"/>
    <property type="match status" value="1"/>
</dbReference>
<dbReference type="Gene3D" id="3.40.50.2000">
    <property type="entry name" value="Glycogen Phosphorylase B"/>
    <property type="match status" value="2"/>
</dbReference>
<name>A0ABS8XDX1_9BURK</name>
<evidence type="ECO:0000259" key="1">
    <source>
        <dbReference type="Pfam" id="PF04101"/>
    </source>
</evidence>
<gene>
    <name evidence="2" type="ORF">LXT12_07180</name>
</gene>